<organism evidence="2 3">
    <name type="scientific">Actinocorallia herbida</name>
    <dbReference type="NCBI Taxonomy" id="58109"/>
    <lineage>
        <taxon>Bacteria</taxon>
        <taxon>Bacillati</taxon>
        <taxon>Actinomycetota</taxon>
        <taxon>Actinomycetes</taxon>
        <taxon>Streptosporangiales</taxon>
        <taxon>Thermomonosporaceae</taxon>
        <taxon>Actinocorallia</taxon>
    </lineage>
</organism>
<feature type="compositionally biased region" description="Gly residues" evidence="1">
    <location>
        <begin position="1"/>
        <end position="32"/>
    </location>
</feature>
<proteinExistence type="predicted"/>
<protein>
    <submittedName>
        <fullName evidence="2">Uncharacterized protein</fullName>
    </submittedName>
</protein>
<evidence type="ECO:0000313" key="3">
    <source>
        <dbReference type="Proteomes" id="UP000272400"/>
    </source>
</evidence>
<reference evidence="2 3" key="1">
    <citation type="submission" date="2018-11" db="EMBL/GenBank/DDBJ databases">
        <title>Sequencing the genomes of 1000 actinobacteria strains.</title>
        <authorList>
            <person name="Klenk H.-P."/>
        </authorList>
    </citation>
    <scope>NUCLEOTIDE SEQUENCE [LARGE SCALE GENOMIC DNA]</scope>
    <source>
        <strain evidence="2 3">DSM 44254</strain>
    </source>
</reference>
<evidence type="ECO:0000313" key="2">
    <source>
        <dbReference type="EMBL" id="ROO83161.1"/>
    </source>
</evidence>
<accession>A0A3N1CPC2</accession>
<dbReference type="Proteomes" id="UP000272400">
    <property type="component" value="Unassembled WGS sequence"/>
</dbReference>
<keyword evidence="3" id="KW-1185">Reference proteome</keyword>
<evidence type="ECO:0000256" key="1">
    <source>
        <dbReference type="SAM" id="MobiDB-lite"/>
    </source>
</evidence>
<feature type="region of interest" description="Disordered" evidence="1">
    <location>
        <begin position="1"/>
        <end position="54"/>
    </location>
</feature>
<dbReference type="EMBL" id="RJKE01000001">
    <property type="protein sequence ID" value="ROO83161.1"/>
    <property type="molecule type" value="Genomic_DNA"/>
</dbReference>
<sequence>MGGPGVGCGRTGIGGGNGVGSGSGNGPGGSGGTVMSHLFPARARPGRYPGKTPVPIRAGQCTEMCTWSKWFWVMEPRSPMSRQHLQTLGFQMC</sequence>
<comment type="caution">
    <text evidence="2">The sequence shown here is derived from an EMBL/GenBank/DDBJ whole genome shotgun (WGS) entry which is preliminary data.</text>
</comment>
<gene>
    <name evidence="2" type="ORF">EDD29_0655</name>
</gene>
<dbReference type="AlphaFoldDB" id="A0A3N1CPC2"/>
<name>A0A3N1CPC2_9ACTN</name>